<name>A0AAV5ARQ1_9FLAO</name>
<evidence type="ECO:0000313" key="5">
    <source>
        <dbReference type="Proteomes" id="UP001208692"/>
    </source>
</evidence>
<dbReference type="InterPro" id="IPR009045">
    <property type="entry name" value="Zn_M74/Hedgehog-like"/>
</dbReference>
<dbReference type="Pfam" id="PF08291">
    <property type="entry name" value="Peptidase_M15_3"/>
    <property type="match status" value="1"/>
</dbReference>
<protein>
    <recommendedName>
        <fullName evidence="1">Peptidase M15A C-terminal domain-containing protein</fullName>
    </recommendedName>
</protein>
<dbReference type="Proteomes" id="UP001207736">
    <property type="component" value="Unassembled WGS sequence"/>
</dbReference>
<keyword evidence="5" id="KW-1185">Reference proteome</keyword>
<dbReference type="EMBL" id="BQKB01000051">
    <property type="protein sequence ID" value="GJM53880.1"/>
    <property type="molecule type" value="Genomic_DNA"/>
</dbReference>
<evidence type="ECO:0000313" key="2">
    <source>
        <dbReference type="EMBL" id="GJM50009.1"/>
    </source>
</evidence>
<dbReference type="RefSeq" id="WP_264846089.1">
    <property type="nucleotide sequence ID" value="NZ_BPMA01000017.1"/>
</dbReference>
<gene>
    <name evidence="2" type="ORF">RCZ15_09840</name>
    <name evidence="3" type="ORF">RCZ16_21960</name>
</gene>
<dbReference type="Gene3D" id="3.30.1380.10">
    <property type="match status" value="1"/>
</dbReference>
<accession>A0AAV5ARQ1</accession>
<sequence length="129" mass="14418">MDFQLTNNFSKSEFDSKDGSTMPADVLKNIQELAKNLQVLRDFVGKKITINSGYRSPKYNATIKNASPKSQHILGKAADIVIQGVSPKKVAQTIENLIKEGKMKQGGIGIYKTFTHYDIRGVKARWQMV</sequence>
<evidence type="ECO:0000259" key="1">
    <source>
        <dbReference type="Pfam" id="PF08291"/>
    </source>
</evidence>
<dbReference type="AlphaFoldDB" id="A0AAV5ARQ1"/>
<reference evidence="2 5" key="1">
    <citation type="submission" date="2021-11" db="EMBL/GenBank/DDBJ databases">
        <title>Draft genome sequence of Capnocytophaga sp. strain KC07075 isolated from cat oral cavity.</title>
        <authorList>
            <person name="Suzuki M."/>
            <person name="Imaoka K."/>
            <person name="Kimura M."/>
            <person name="Morikawa S."/>
            <person name="Maeda K."/>
        </authorList>
    </citation>
    <scope>NUCLEOTIDE SEQUENCE</scope>
    <source>
        <strain evidence="2">KC07075</strain>
        <strain evidence="3 5">KC07079</strain>
    </source>
</reference>
<feature type="domain" description="Peptidase M15A C-terminal" evidence="1">
    <location>
        <begin position="15"/>
        <end position="118"/>
    </location>
</feature>
<evidence type="ECO:0000313" key="4">
    <source>
        <dbReference type="Proteomes" id="UP001207736"/>
    </source>
</evidence>
<dbReference type="SUPFAM" id="SSF55166">
    <property type="entry name" value="Hedgehog/DD-peptidase"/>
    <property type="match status" value="1"/>
</dbReference>
<dbReference type="EMBL" id="BQKA01000018">
    <property type="protein sequence ID" value="GJM50009.1"/>
    <property type="molecule type" value="Genomic_DNA"/>
</dbReference>
<dbReference type="Proteomes" id="UP001208692">
    <property type="component" value="Unassembled WGS sequence"/>
</dbReference>
<comment type="caution">
    <text evidence="2">The sequence shown here is derived from an EMBL/GenBank/DDBJ whole genome shotgun (WGS) entry which is preliminary data.</text>
</comment>
<evidence type="ECO:0000313" key="3">
    <source>
        <dbReference type="EMBL" id="GJM53880.1"/>
    </source>
</evidence>
<proteinExistence type="predicted"/>
<dbReference type="InterPro" id="IPR013230">
    <property type="entry name" value="Peptidase_M15A_C"/>
</dbReference>
<organism evidence="2 4">
    <name type="scientific">Capnocytophaga catalasegens</name>
    <dbReference type="NCBI Taxonomy" id="1004260"/>
    <lineage>
        <taxon>Bacteria</taxon>
        <taxon>Pseudomonadati</taxon>
        <taxon>Bacteroidota</taxon>
        <taxon>Flavobacteriia</taxon>
        <taxon>Flavobacteriales</taxon>
        <taxon>Flavobacteriaceae</taxon>
        <taxon>Capnocytophaga</taxon>
    </lineage>
</organism>